<dbReference type="EMBL" id="RPFJ01000026">
    <property type="protein sequence ID" value="RPD94045.1"/>
    <property type="molecule type" value="Genomic_DNA"/>
</dbReference>
<protein>
    <submittedName>
        <fullName evidence="2">Uncharacterized protein</fullName>
    </submittedName>
</protein>
<proteinExistence type="predicted"/>
<comment type="caution">
    <text evidence="2">The sequence shown here is derived from an EMBL/GenBank/DDBJ whole genome shotgun (WGS) entry which is preliminary data.</text>
</comment>
<dbReference type="RefSeq" id="WP_123898784.1">
    <property type="nucleotide sequence ID" value="NZ_RPFJ01000026.1"/>
</dbReference>
<feature type="transmembrane region" description="Helical" evidence="1">
    <location>
        <begin position="7"/>
        <end position="28"/>
    </location>
</feature>
<reference evidence="2 3" key="1">
    <citation type="submission" date="2018-11" db="EMBL/GenBank/DDBJ databases">
        <title>Aureibaculum marinum gen. nov., sp. nov., a member of the family Flavobacteriaceae isolated from the Bohai Sea.</title>
        <authorList>
            <person name="Ji X."/>
        </authorList>
    </citation>
    <scope>NUCLEOTIDE SEQUENCE [LARGE SCALE GENOMIC DNA]</scope>
    <source>
        <strain evidence="2 3">BH-SD17</strain>
    </source>
</reference>
<dbReference type="AlphaFoldDB" id="A0A3N4NF71"/>
<organism evidence="2 3">
    <name type="scientific">Aureibaculum marinum</name>
    <dbReference type="NCBI Taxonomy" id="2487930"/>
    <lineage>
        <taxon>Bacteria</taxon>
        <taxon>Pseudomonadati</taxon>
        <taxon>Bacteroidota</taxon>
        <taxon>Flavobacteriia</taxon>
        <taxon>Flavobacteriales</taxon>
        <taxon>Flavobacteriaceae</taxon>
        <taxon>Aureibaculum</taxon>
    </lineage>
</organism>
<keyword evidence="1" id="KW-1133">Transmembrane helix</keyword>
<evidence type="ECO:0000313" key="3">
    <source>
        <dbReference type="Proteomes" id="UP000270856"/>
    </source>
</evidence>
<evidence type="ECO:0000256" key="1">
    <source>
        <dbReference type="SAM" id="Phobius"/>
    </source>
</evidence>
<evidence type="ECO:0000313" key="2">
    <source>
        <dbReference type="EMBL" id="RPD94045.1"/>
    </source>
</evidence>
<gene>
    <name evidence="2" type="ORF">EGM88_12695</name>
</gene>
<sequence length="183" mass="21533">MKDSIKFIFYLVLLPIVITGCILDKISFNKEEVEMFERNSQILLENIKDLEIIKNDGAIMIKNKFQLDSLLNSNKFEFAPLMTGFTIFNDYIQYSLSYKKNMIAKLDPYMVYQHKIVFTKYKNAGKAIVDVVENGKKTQQQVYLIENGMANPKWANQWYEMNMVHSEKLSDNLYYIIFEESTD</sequence>
<keyword evidence="3" id="KW-1185">Reference proteome</keyword>
<dbReference type="PROSITE" id="PS51257">
    <property type="entry name" value="PROKAR_LIPOPROTEIN"/>
    <property type="match status" value="1"/>
</dbReference>
<name>A0A3N4NF71_9FLAO</name>
<dbReference type="Proteomes" id="UP000270856">
    <property type="component" value="Unassembled WGS sequence"/>
</dbReference>
<accession>A0A3N4NF71</accession>
<keyword evidence="1" id="KW-0812">Transmembrane</keyword>
<keyword evidence="1" id="KW-0472">Membrane</keyword>